<reference evidence="1 2" key="1">
    <citation type="submission" date="2021-06" db="EMBL/GenBank/DDBJ databases">
        <title>Caerostris extrusa draft genome.</title>
        <authorList>
            <person name="Kono N."/>
            <person name="Arakawa K."/>
        </authorList>
    </citation>
    <scope>NUCLEOTIDE SEQUENCE [LARGE SCALE GENOMIC DNA]</scope>
</reference>
<organism evidence="1 2">
    <name type="scientific">Caerostris extrusa</name>
    <name type="common">Bark spider</name>
    <name type="synonym">Caerostris bankana</name>
    <dbReference type="NCBI Taxonomy" id="172846"/>
    <lineage>
        <taxon>Eukaryota</taxon>
        <taxon>Metazoa</taxon>
        <taxon>Ecdysozoa</taxon>
        <taxon>Arthropoda</taxon>
        <taxon>Chelicerata</taxon>
        <taxon>Arachnida</taxon>
        <taxon>Araneae</taxon>
        <taxon>Araneomorphae</taxon>
        <taxon>Entelegynae</taxon>
        <taxon>Araneoidea</taxon>
        <taxon>Araneidae</taxon>
        <taxon>Caerostris</taxon>
    </lineage>
</organism>
<dbReference type="Proteomes" id="UP001054945">
    <property type="component" value="Unassembled WGS sequence"/>
</dbReference>
<name>A0AAV4X8J2_CAEEX</name>
<evidence type="ECO:0000313" key="1">
    <source>
        <dbReference type="EMBL" id="GIY91477.1"/>
    </source>
</evidence>
<keyword evidence="2" id="KW-1185">Reference proteome</keyword>
<protein>
    <submittedName>
        <fullName evidence="1">Uncharacterized protein</fullName>
    </submittedName>
</protein>
<evidence type="ECO:0000313" key="2">
    <source>
        <dbReference type="Proteomes" id="UP001054945"/>
    </source>
</evidence>
<comment type="caution">
    <text evidence="1">The sequence shown here is derived from an EMBL/GenBank/DDBJ whole genome shotgun (WGS) entry which is preliminary data.</text>
</comment>
<accession>A0AAV4X8J2</accession>
<gene>
    <name evidence="1" type="ORF">CEXT_10421</name>
</gene>
<proteinExistence type="predicted"/>
<dbReference type="AlphaFoldDB" id="A0AAV4X8J2"/>
<dbReference type="EMBL" id="BPLR01000016">
    <property type="protein sequence ID" value="GIY91477.1"/>
    <property type="molecule type" value="Genomic_DNA"/>
</dbReference>
<sequence length="103" mass="12420">MLILKICDCPVIYENSYQAKAQIIRIVIHCHDYRILQKVHKTRDMKHELSKVFHTRMDNCNQQERVSEENIFPEHLISIREIRRFASYLRFPNLSVYGFSSYC</sequence>